<dbReference type="RefSeq" id="WP_019214971.1">
    <property type="nucleotide sequence ID" value="NZ_CP096649.1"/>
</dbReference>
<dbReference type="InterPro" id="IPR003148">
    <property type="entry name" value="RCK_N"/>
</dbReference>
<dbReference type="InterPro" id="IPR006037">
    <property type="entry name" value="RCK_C"/>
</dbReference>
<dbReference type="PANTHER" id="PTHR43833">
    <property type="entry name" value="POTASSIUM CHANNEL PROTEIN 2-RELATED-RELATED"/>
    <property type="match status" value="1"/>
</dbReference>
<dbReference type="Gene3D" id="3.40.50.720">
    <property type="entry name" value="NAD(P)-binding Rossmann-like Domain"/>
    <property type="match status" value="1"/>
</dbReference>
<dbReference type="Pfam" id="PF02254">
    <property type="entry name" value="TrkA_N"/>
    <property type="match status" value="1"/>
</dbReference>
<keyword evidence="4" id="KW-1185">Reference proteome</keyword>
<dbReference type="InterPro" id="IPR050721">
    <property type="entry name" value="Trk_Ktr_HKT_K-transport"/>
</dbReference>
<organism evidence="3 4">
    <name type="scientific">Fenollaria massiliensis</name>
    <dbReference type="NCBI Taxonomy" id="938288"/>
    <lineage>
        <taxon>Bacteria</taxon>
        <taxon>Bacillati</taxon>
        <taxon>Bacillota</taxon>
        <taxon>Clostridia</taxon>
        <taxon>Eubacteriales</taxon>
        <taxon>Fenollaria</taxon>
    </lineage>
</organism>
<dbReference type="PROSITE" id="PS51201">
    <property type="entry name" value="RCK_N"/>
    <property type="match status" value="1"/>
</dbReference>
<protein>
    <submittedName>
        <fullName evidence="3">TrkA family potassium uptake protein</fullName>
    </submittedName>
</protein>
<evidence type="ECO:0000313" key="3">
    <source>
        <dbReference type="EMBL" id="UQK59515.1"/>
    </source>
</evidence>
<dbReference type="Pfam" id="PF02080">
    <property type="entry name" value="TrkA_C"/>
    <property type="match status" value="1"/>
</dbReference>
<dbReference type="Proteomes" id="UP000831151">
    <property type="component" value="Chromosome"/>
</dbReference>
<evidence type="ECO:0000259" key="2">
    <source>
        <dbReference type="PROSITE" id="PS51202"/>
    </source>
</evidence>
<feature type="domain" description="RCK C-terminal" evidence="2">
    <location>
        <begin position="134"/>
        <end position="218"/>
    </location>
</feature>
<evidence type="ECO:0000259" key="1">
    <source>
        <dbReference type="PROSITE" id="PS51201"/>
    </source>
</evidence>
<dbReference type="SUPFAM" id="SSF116726">
    <property type="entry name" value="TrkA C-terminal domain-like"/>
    <property type="match status" value="1"/>
</dbReference>
<dbReference type="InterPro" id="IPR036721">
    <property type="entry name" value="RCK_C_sf"/>
</dbReference>
<reference evidence="3" key="1">
    <citation type="submission" date="2022-04" db="EMBL/GenBank/DDBJ databases">
        <title>Complete genome sequences of Ezakiella coagulans and Fenollaria massiliensis.</title>
        <authorList>
            <person name="France M.T."/>
            <person name="Clifford J."/>
            <person name="Narina S."/>
            <person name="Rutt L."/>
            <person name="Ravel J."/>
        </authorList>
    </citation>
    <scope>NUCLEOTIDE SEQUENCE</scope>
    <source>
        <strain evidence="3">C0061C2</strain>
    </source>
</reference>
<dbReference type="PROSITE" id="PS51202">
    <property type="entry name" value="RCK_C"/>
    <property type="match status" value="1"/>
</dbReference>
<name>A0A9E7IX66_9FIRM</name>
<evidence type="ECO:0000313" key="4">
    <source>
        <dbReference type="Proteomes" id="UP000831151"/>
    </source>
</evidence>
<dbReference type="EMBL" id="CP096649">
    <property type="protein sequence ID" value="UQK59515.1"/>
    <property type="molecule type" value="Genomic_DNA"/>
</dbReference>
<dbReference type="InterPro" id="IPR036291">
    <property type="entry name" value="NAD(P)-bd_dom_sf"/>
</dbReference>
<accession>A0A9E7IX66</accession>
<dbReference type="PANTHER" id="PTHR43833:SF7">
    <property type="entry name" value="KTR SYSTEM POTASSIUM UPTAKE PROTEIN C"/>
    <property type="match status" value="1"/>
</dbReference>
<feature type="domain" description="RCK N-terminal" evidence="1">
    <location>
        <begin position="1"/>
        <end position="118"/>
    </location>
</feature>
<proteinExistence type="predicted"/>
<gene>
    <name evidence="3" type="ORF">M1R53_02320</name>
</gene>
<dbReference type="GO" id="GO:0006813">
    <property type="term" value="P:potassium ion transport"/>
    <property type="evidence" value="ECO:0007669"/>
    <property type="project" value="InterPro"/>
</dbReference>
<dbReference type="KEGG" id="fms:M1R53_02320"/>
<dbReference type="Gene3D" id="3.30.70.1450">
    <property type="entry name" value="Regulator of K+ conductance, C-terminal domain"/>
    <property type="match status" value="1"/>
</dbReference>
<dbReference type="GO" id="GO:0008324">
    <property type="term" value="F:monoatomic cation transmembrane transporter activity"/>
    <property type="evidence" value="ECO:0007669"/>
    <property type="project" value="InterPro"/>
</dbReference>
<dbReference type="AlphaFoldDB" id="A0A9E7IX66"/>
<sequence>MKSFVIIGLGRFGMALSKELSRIGHEVLAIDYDPALVSEVADYVTHAVEADAKNEMALKEIGLSNFDVAIISIGSDLEASIIATLTCKELGIKTIIAKATSESHGKVLSKIGANKIIFPERDMGTRLAHNLTFKNIIDYIELSSEYSIAEVKILKSWIGKSLLDLKLRNIYGVNVIAIKNDDNIDVSPKPDKGLEQGDVLVLLGQVDDISALEKDSQNEQ</sequence>
<dbReference type="SUPFAM" id="SSF51735">
    <property type="entry name" value="NAD(P)-binding Rossmann-fold domains"/>
    <property type="match status" value="1"/>
</dbReference>